<dbReference type="AlphaFoldDB" id="A0AAN6A4W9"/>
<dbReference type="Gene3D" id="1.10.10.10">
    <property type="entry name" value="Winged helix-like DNA-binding domain superfamily/Winged helix DNA-binding domain"/>
    <property type="match status" value="1"/>
</dbReference>
<organism evidence="5 6">
    <name type="scientific">Clostridioides difficile</name>
    <name type="common">Peptoclostridium difficile</name>
    <dbReference type="NCBI Taxonomy" id="1496"/>
    <lineage>
        <taxon>Bacteria</taxon>
        <taxon>Bacillati</taxon>
        <taxon>Bacillota</taxon>
        <taxon>Clostridia</taxon>
        <taxon>Peptostreptococcales</taxon>
        <taxon>Peptostreptococcaceae</taxon>
        <taxon>Clostridioides</taxon>
    </lineage>
</organism>
<reference evidence="5" key="1">
    <citation type="journal article" date="2018" name="Genome Biol.">
        <title>SKESA: strategic k-mer extension for scrupulous assemblies.</title>
        <authorList>
            <person name="Souvorov A."/>
            <person name="Agarwala R."/>
            <person name="Lipman D.J."/>
        </authorList>
    </citation>
    <scope>NUCLEOTIDE SEQUENCE</scope>
    <source>
        <strain evidence="5">HN1000</strain>
    </source>
</reference>
<dbReference type="GO" id="GO:0003677">
    <property type="term" value="F:DNA binding"/>
    <property type="evidence" value="ECO:0007669"/>
    <property type="project" value="UniProtKB-KW"/>
</dbReference>
<comment type="caution">
    <text evidence="5">The sequence shown here is derived from an EMBL/GenBank/DDBJ whole genome shotgun (WGS) entry which is preliminary data.</text>
</comment>
<dbReference type="Pfam" id="PF03965">
    <property type="entry name" value="Penicillinase_R"/>
    <property type="match status" value="1"/>
</dbReference>
<evidence type="ECO:0000313" key="6">
    <source>
        <dbReference type="Proteomes" id="UP000878956"/>
    </source>
</evidence>
<sequence>MSMQKIPQAELKVMKFIWNKNDIVTSKEVMEAMELEYNWKATTTLTLLSRLTIKRFLDSERIKRITHYTILITKEEYKIFETKRFLEEVHSNSIESLISSLEDCYKNK</sequence>
<reference evidence="5" key="2">
    <citation type="submission" date="2021-06" db="EMBL/GenBank/DDBJ databases">
        <authorList>
            <consortium name="NCBI Pathogen Detection Project"/>
        </authorList>
    </citation>
    <scope>NUCLEOTIDE SEQUENCE</scope>
    <source>
        <strain evidence="5">HN1000</strain>
    </source>
</reference>
<dbReference type="PIRSF" id="PIRSF019455">
    <property type="entry name" value="CopR_AtkY"/>
    <property type="match status" value="1"/>
</dbReference>
<dbReference type="SUPFAM" id="SSF46785">
    <property type="entry name" value="Winged helix' DNA-binding domain"/>
    <property type="match status" value="1"/>
</dbReference>
<dbReference type="InterPro" id="IPR036390">
    <property type="entry name" value="WH_DNA-bd_sf"/>
</dbReference>
<evidence type="ECO:0000256" key="1">
    <source>
        <dbReference type="ARBA" id="ARBA00011046"/>
    </source>
</evidence>
<dbReference type="EMBL" id="DAEPXK010000008">
    <property type="protein sequence ID" value="HBH1541609.1"/>
    <property type="molecule type" value="Genomic_DNA"/>
</dbReference>
<dbReference type="InterPro" id="IPR005650">
    <property type="entry name" value="BlaI_family"/>
</dbReference>
<dbReference type="GO" id="GO:0045892">
    <property type="term" value="P:negative regulation of DNA-templated transcription"/>
    <property type="evidence" value="ECO:0007669"/>
    <property type="project" value="InterPro"/>
</dbReference>
<keyword evidence="4" id="KW-0804">Transcription</keyword>
<proteinExistence type="inferred from homology"/>
<keyword evidence="2" id="KW-0805">Transcription regulation</keyword>
<evidence type="ECO:0000256" key="2">
    <source>
        <dbReference type="ARBA" id="ARBA00023015"/>
    </source>
</evidence>
<accession>A0AAN6A4W9</accession>
<dbReference type="Proteomes" id="UP000878956">
    <property type="component" value="Unassembled WGS sequence"/>
</dbReference>
<evidence type="ECO:0000313" key="5">
    <source>
        <dbReference type="EMBL" id="HBH1541609.1"/>
    </source>
</evidence>
<gene>
    <name evidence="5" type="ORF">KRM00_001071</name>
</gene>
<comment type="similarity">
    <text evidence="1">Belongs to the BlaI transcriptional regulatory family.</text>
</comment>
<evidence type="ECO:0000256" key="4">
    <source>
        <dbReference type="ARBA" id="ARBA00023163"/>
    </source>
</evidence>
<evidence type="ECO:0000256" key="3">
    <source>
        <dbReference type="ARBA" id="ARBA00023125"/>
    </source>
</evidence>
<protein>
    <submittedName>
        <fullName evidence="5">BlaI/MecI/CopY family transcriptional regulator</fullName>
    </submittedName>
</protein>
<dbReference type="InterPro" id="IPR036388">
    <property type="entry name" value="WH-like_DNA-bd_sf"/>
</dbReference>
<keyword evidence="3" id="KW-0238">DNA-binding</keyword>
<name>A0AAN6A4W9_CLODI</name>